<accession>A0A1D8NMW6</accession>
<evidence type="ECO:0000256" key="5">
    <source>
        <dbReference type="ARBA" id="ARBA00022723"/>
    </source>
</evidence>
<dbReference type="PROSITE" id="PS51718">
    <property type="entry name" value="G_DYNAMIN_2"/>
    <property type="match status" value="1"/>
</dbReference>
<keyword evidence="15" id="KW-1015">Disulfide bond</keyword>
<dbReference type="VEuPathDB" id="FungiDB:YALI0_F10659g"/>
<dbReference type="Pfam" id="PF24550">
    <property type="entry name" value="LIS_MGM1"/>
    <property type="match status" value="1"/>
</dbReference>
<evidence type="ECO:0000256" key="10">
    <source>
        <dbReference type="ARBA" id="ARBA00022946"/>
    </source>
</evidence>
<comment type="similarity">
    <text evidence="17">Belongs to the TRAFAC class dynamin-like GTPase superfamily. Dynamin/Fzo/YdjA family.</text>
</comment>
<dbReference type="InterPro" id="IPR019762">
    <property type="entry name" value="Dynamin_GTPase_CS"/>
</dbReference>
<dbReference type="GO" id="GO:0005743">
    <property type="term" value="C:mitochondrial inner membrane"/>
    <property type="evidence" value="ECO:0007669"/>
    <property type="project" value="UniProtKB-SubCell"/>
</dbReference>
<dbReference type="EMBL" id="CP017558">
    <property type="protein sequence ID" value="AOW06959.1"/>
    <property type="molecule type" value="Genomic_DNA"/>
</dbReference>
<sequence length="899" mass="99487">MLRIRQVRGRWPAPGSPPLLRAQTLPTRKLHLTHLPRHVHHLPTTLGDNKRHVSFFAILGKAVRVPAALGGVMVGGAAYVNHKVNEATGFASDKLNGVTDWAKGAVDGISGFGENTVNSMKDFMKEFSQARSESAAEGADANAAGGEGATGGEGGSGGSGGSPNGGGTTDAAALAAAVGAATYDNSEEEIVAPRTNDEAIMLLTKKMIEIRAILSRVQESEALQLPSIVVIGSQSSGKSSVLEAIVGHEFLPKGSNMVTRRPIELTLINTPDSASEYGEFPALNMGKITDFSMIQRTLTELNLAVPEKECISDDPIQLHIYSPNVPDLNLTDLPGYIQVSSHDQPIALKTKIQKLCEKYIQPPNIILAISAADVDLANSSALRASRRVDPQGERTIGVITKMDLVDPIRGYNVLNNKEYPLSMGYVGVITRAPSGGLFRRSSRVGELVSANESAFFSQAPEYNGCEVGTNLLKEKLMYTLEKTLAKSLIPTFDAVQQELEEATYMFKVEYNDRSLTPSTYLASSLDAFKQAFKDFSKSFDRDEVKNLLRCELDQRVLDLLAQRYWNKPIVELQNMTVGDFAQDVPLSKLSTASNDDPHWQRKLDASTSTLTKLGIGRLSTNLVINSLVSDMERLTSNTSFAGHPFAYQTIHDAASSLLNMRYYSTAEQVENCIKPFKYEIDMDDREWAHARDHSYVLLKEELRQCEQALSSLKSNIGSRKLSQVMTFVDKTREQRMNGNSVVTPAEGTEAYGFSAALLQKGREGLFLKDRTEVLKMRMAAIKSRQCKNKDNKYNCPEIFLNVVADKMTQTAVLFLNVELLNDFYHNFPRELDMRFGQNLTKDQIDKFAKEDPKIKRHIELQERKELLDEALHKIKDVIALQGARERGELGQLQQRNFRR</sequence>
<evidence type="ECO:0000313" key="23">
    <source>
        <dbReference type="Proteomes" id="UP000182444"/>
    </source>
</evidence>
<feature type="region of interest" description="Disordered" evidence="18">
    <location>
        <begin position="128"/>
        <end position="169"/>
    </location>
</feature>
<keyword evidence="4" id="KW-0812">Transmembrane</keyword>
<dbReference type="RefSeq" id="XP_505254.1">
    <property type="nucleotide sequence ID" value="XM_505254.1"/>
</dbReference>
<evidence type="ECO:0000256" key="8">
    <source>
        <dbReference type="ARBA" id="ARBA00022801"/>
    </source>
</evidence>
<dbReference type="KEGG" id="yli:2908969"/>
<dbReference type="GO" id="GO:0046872">
    <property type="term" value="F:metal ion binding"/>
    <property type="evidence" value="ECO:0007669"/>
    <property type="project" value="UniProtKB-KW"/>
</dbReference>
<feature type="compositionally biased region" description="Low complexity" evidence="18">
    <location>
        <begin position="132"/>
        <end position="144"/>
    </location>
</feature>
<organism evidence="21 23">
    <name type="scientific">Yarrowia lipolytica</name>
    <name type="common">Candida lipolytica</name>
    <dbReference type="NCBI Taxonomy" id="4952"/>
    <lineage>
        <taxon>Eukaryota</taxon>
        <taxon>Fungi</taxon>
        <taxon>Dikarya</taxon>
        <taxon>Ascomycota</taxon>
        <taxon>Saccharomycotina</taxon>
        <taxon>Dipodascomycetes</taxon>
        <taxon>Dipodascales</taxon>
        <taxon>Dipodascales incertae sedis</taxon>
        <taxon>Yarrowia</taxon>
    </lineage>
</organism>
<dbReference type="InterPro" id="IPR027417">
    <property type="entry name" value="P-loop_NTPase"/>
</dbReference>
<evidence type="ECO:0000256" key="3">
    <source>
        <dbReference type="ARBA" id="ARBA00011980"/>
    </source>
</evidence>
<comment type="catalytic activity">
    <reaction evidence="16">
        <text>GTP + H2O = GDP + phosphate + H(+)</text>
        <dbReference type="Rhea" id="RHEA:19669"/>
        <dbReference type="ChEBI" id="CHEBI:15377"/>
        <dbReference type="ChEBI" id="CHEBI:15378"/>
        <dbReference type="ChEBI" id="CHEBI:37565"/>
        <dbReference type="ChEBI" id="CHEBI:43474"/>
        <dbReference type="ChEBI" id="CHEBI:58189"/>
        <dbReference type="EC" id="3.6.5.5"/>
    </reaction>
</comment>
<feature type="domain" description="Dynamin-type G" evidence="20">
    <location>
        <begin position="222"/>
        <end position="490"/>
    </location>
</feature>
<comment type="subcellular location">
    <subcellularLocation>
        <location evidence="1">Mitochondrion inner membrane</location>
    </subcellularLocation>
    <subcellularLocation>
        <location evidence="2">Mitochondrion intermembrane space</location>
    </subcellularLocation>
</comment>
<dbReference type="GO" id="GO:1990627">
    <property type="term" value="P:mitochondrial inner membrane fusion"/>
    <property type="evidence" value="ECO:0007669"/>
    <property type="project" value="EnsemblFungi"/>
</dbReference>
<evidence type="ECO:0000313" key="24">
    <source>
        <dbReference type="Proteomes" id="UP000256601"/>
    </source>
</evidence>
<proteinExistence type="inferred from homology"/>
<dbReference type="OMA" id="PLKMGYV"/>
<evidence type="ECO:0000256" key="15">
    <source>
        <dbReference type="ARBA" id="ARBA00023157"/>
    </source>
</evidence>
<evidence type="ECO:0000259" key="19">
    <source>
        <dbReference type="PROSITE" id="PS51388"/>
    </source>
</evidence>
<dbReference type="InterPro" id="IPR020850">
    <property type="entry name" value="GED_dom"/>
</dbReference>
<dbReference type="Proteomes" id="UP000182444">
    <property type="component" value="Chromosome 1F"/>
</dbReference>
<evidence type="ECO:0000256" key="4">
    <source>
        <dbReference type="ARBA" id="ARBA00022692"/>
    </source>
</evidence>
<evidence type="ECO:0000256" key="12">
    <source>
        <dbReference type="ARBA" id="ARBA00023128"/>
    </source>
</evidence>
<dbReference type="GO" id="GO:0005758">
    <property type="term" value="C:mitochondrial intermembrane space"/>
    <property type="evidence" value="ECO:0007669"/>
    <property type="project" value="UniProtKB-SubCell"/>
</dbReference>
<dbReference type="GeneID" id="2908969"/>
<evidence type="ECO:0000256" key="14">
    <source>
        <dbReference type="ARBA" id="ARBA00023136"/>
    </source>
</evidence>
<dbReference type="InterPro" id="IPR056495">
    <property type="entry name" value="LIS_MGM1"/>
</dbReference>
<evidence type="ECO:0000256" key="2">
    <source>
        <dbReference type="ARBA" id="ARBA00004569"/>
    </source>
</evidence>
<gene>
    <name evidence="22" type="ORF">B0I71DRAFT_136374</name>
    <name evidence="21" type="ORF">YALI1_F14342g</name>
</gene>
<dbReference type="OrthoDB" id="5061070at2759"/>
<dbReference type="GO" id="GO:0005525">
    <property type="term" value="F:GTP binding"/>
    <property type="evidence" value="ECO:0007669"/>
    <property type="project" value="UniProtKB-KW"/>
</dbReference>
<dbReference type="CDD" id="cd08771">
    <property type="entry name" value="DLP_1"/>
    <property type="match status" value="1"/>
</dbReference>
<evidence type="ECO:0000256" key="17">
    <source>
        <dbReference type="RuleBase" id="RU003932"/>
    </source>
</evidence>
<dbReference type="SMART" id="SM00053">
    <property type="entry name" value="DYNc"/>
    <property type="match status" value="1"/>
</dbReference>
<dbReference type="EC" id="3.6.5.5" evidence="3"/>
<evidence type="ECO:0000256" key="7">
    <source>
        <dbReference type="ARBA" id="ARBA00022792"/>
    </source>
</evidence>
<dbReference type="SUPFAM" id="SSF52540">
    <property type="entry name" value="P-loop containing nucleoside triphosphate hydrolases"/>
    <property type="match status" value="1"/>
</dbReference>
<dbReference type="Pfam" id="PF00350">
    <property type="entry name" value="Dynamin_N"/>
    <property type="match status" value="1"/>
</dbReference>
<keyword evidence="14" id="KW-0472">Membrane</keyword>
<dbReference type="PROSITE" id="PS51388">
    <property type="entry name" value="GED"/>
    <property type="match status" value="1"/>
</dbReference>
<dbReference type="GO" id="GO:0005874">
    <property type="term" value="C:microtubule"/>
    <property type="evidence" value="ECO:0007669"/>
    <property type="project" value="TreeGrafter"/>
</dbReference>
<dbReference type="GO" id="GO:0003924">
    <property type="term" value="F:GTPase activity"/>
    <property type="evidence" value="ECO:0007669"/>
    <property type="project" value="InterPro"/>
</dbReference>
<evidence type="ECO:0000313" key="22">
    <source>
        <dbReference type="EMBL" id="RDW23169.1"/>
    </source>
</evidence>
<dbReference type="PROSITE" id="PS00410">
    <property type="entry name" value="G_DYNAMIN_1"/>
    <property type="match status" value="1"/>
</dbReference>
<evidence type="ECO:0000313" key="21">
    <source>
        <dbReference type="EMBL" id="AOW06959.1"/>
    </source>
</evidence>
<evidence type="ECO:0000256" key="9">
    <source>
        <dbReference type="ARBA" id="ARBA00022842"/>
    </source>
</evidence>
<evidence type="ECO:0000256" key="13">
    <source>
        <dbReference type="ARBA" id="ARBA00023134"/>
    </source>
</evidence>
<evidence type="ECO:0000256" key="18">
    <source>
        <dbReference type="SAM" id="MobiDB-lite"/>
    </source>
</evidence>
<dbReference type="VEuPathDB" id="FungiDB:YALI1_F14342g"/>
<evidence type="ECO:0000259" key="20">
    <source>
        <dbReference type="PROSITE" id="PS51718"/>
    </source>
</evidence>
<reference evidence="22 24" key="2">
    <citation type="submission" date="2018-07" db="EMBL/GenBank/DDBJ databases">
        <title>Draft Genome Assemblies for Five Robust Yarrowia lipolytica Strains Exhibiting High Lipid Production and Pentose Sugar Utilization and Sugar Alcohol Secretion from Undetoxified Lignocellulosic Biomass Hydrolysates.</title>
        <authorList>
            <consortium name="DOE Joint Genome Institute"/>
            <person name="Walker C."/>
            <person name="Ryu S."/>
            <person name="Na H."/>
            <person name="Zane M."/>
            <person name="LaButti K."/>
            <person name="Lipzen A."/>
            <person name="Haridas S."/>
            <person name="Barry K."/>
            <person name="Grigoriev I.V."/>
            <person name="Quarterman J."/>
            <person name="Slininger P."/>
            <person name="Dien B."/>
            <person name="Trinh C.T."/>
        </authorList>
    </citation>
    <scope>NUCLEOTIDE SEQUENCE [LARGE SCALE GENOMIC DNA]</scope>
    <source>
        <strain evidence="22 24">YB392</strain>
    </source>
</reference>
<feature type="domain" description="GED" evidence="19">
    <location>
        <begin position="789"/>
        <end position="882"/>
    </location>
</feature>
<dbReference type="InterPro" id="IPR000375">
    <property type="entry name" value="Dynamin_stalk"/>
</dbReference>
<keyword evidence="5" id="KW-0479">Metal-binding</keyword>
<dbReference type="InterPro" id="IPR045063">
    <property type="entry name" value="Dynamin_N"/>
</dbReference>
<evidence type="ECO:0000256" key="1">
    <source>
        <dbReference type="ARBA" id="ARBA00004273"/>
    </source>
</evidence>
<dbReference type="Gene3D" id="3.40.50.300">
    <property type="entry name" value="P-loop containing nucleotide triphosphate hydrolases"/>
    <property type="match status" value="1"/>
</dbReference>
<dbReference type="PANTHER" id="PTHR11566">
    <property type="entry name" value="DYNAMIN"/>
    <property type="match status" value="1"/>
</dbReference>
<dbReference type="Proteomes" id="UP000256601">
    <property type="component" value="Unassembled WGS sequence"/>
</dbReference>
<dbReference type="FunFam" id="3.40.50.300:FF:000741">
    <property type="entry name" value="Putative mitochondrial dynamin GTPase"/>
    <property type="match status" value="1"/>
</dbReference>
<dbReference type="InterPro" id="IPR022812">
    <property type="entry name" value="Dynamin"/>
</dbReference>
<dbReference type="Pfam" id="PF01031">
    <property type="entry name" value="Dynamin_M"/>
    <property type="match status" value="1"/>
</dbReference>
<evidence type="ECO:0000256" key="16">
    <source>
        <dbReference type="ARBA" id="ARBA00048040"/>
    </source>
</evidence>
<dbReference type="InterPro" id="IPR030381">
    <property type="entry name" value="G_DYNAMIN_dom"/>
</dbReference>
<keyword evidence="10" id="KW-0809">Transit peptide</keyword>
<name>A0A1D8NMW6_YARLL</name>
<dbReference type="PRINTS" id="PR00195">
    <property type="entry name" value="DYNAMIN"/>
</dbReference>
<keyword evidence="12" id="KW-0496">Mitochondrion</keyword>
<protein>
    <recommendedName>
        <fullName evidence="3">dynamin GTPase</fullName>
        <ecNumber evidence="3">3.6.5.5</ecNumber>
    </recommendedName>
</protein>
<dbReference type="EMBL" id="KZ859105">
    <property type="protein sequence ID" value="RDW23169.1"/>
    <property type="molecule type" value="Genomic_DNA"/>
</dbReference>
<evidence type="ECO:0000256" key="11">
    <source>
        <dbReference type="ARBA" id="ARBA00022989"/>
    </source>
</evidence>
<dbReference type="eggNOG" id="KOG0446">
    <property type="taxonomic scope" value="Eukaryota"/>
</dbReference>
<feature type="compositionally biased region" description="Gly residues" evidence="18">
    <location>
        <begin position="145"/>
        <end position="168"/>
    </location>
</feature>
<dbReference type="GO" id="GO:0008017">
    <property type="term" value="F:microtubule binding"/>
    <property type="evidence" value="ECO:0007669"/>
    <property type="project" value="TreeGrafter"/>
</dbReference>
<dbReference type="GO" id="GO:0031623">
    <property type="term" value="P:receptor internalization"/>
    <property type="evidence" value="ECO:0007669"/>
    <property type="project" value="TreeGrafter"/>
</dbReference>
<dbReference type="AlphaFoldDB" id="A0A1D8NMW6"/>
<dbReference type="InterPro" id="IPR001401">
    <property type="entry name" value="Dynamin_GTPase"/>
</dbReference>
<keyword evidence="11" id="KW-1133">Transmembrane helix</keyword>
<keyword evidence="8 22" id="KW-0378">Hydrolase</keyword>
<evidence type="ECO:0000256" key="6">
    <source>
        <dbReference type="ARBA" id="ARBA00022741"/>
    </source>
</evidence>
<keyword evidence="13 17" id="KW-0342">GTP-binding</keyword>
<keyword evidence="9" id="KW-0460">Magnesium</keyword>
<keyword evidence="7" id="KW-0999">Mitochondrion inner membrane</keyword>
<keyword evidence="6 17" id="KW-0547">Nucleotide-binding</keyword>
<dbReference type="PANTHER" id="PTHR11566:SF212">
    <property type="entry name" value="DYNAMIN"/>
    <property type="match status" value="1"/>
</dbReference>
<reference evidence="21 23" key="1">
    <citation type="journal article" date="2016" name="PLoS ONE">
        <title>Sequence Assembly of Yarrowia lipolytica Strain W29/CLIB89 Shows Transposable Element Diversity.</title>
        <authorList>
            <person name="Magnan C."/>
            <person name="Yu J."/>
            <person name="Chang I."/>
            <person name="Jahn E."/>
            <person name="Kanomata Y."/>
            <person name="Wu J."/>
            <person name="Zeller M."/>
            <person name="Oakes M."/>
            <person name="Baldi P."/>
            <person name="Sandmeyer S."/>
        </authorList>
    </citation>
    <scope>NUCLEOTIDE SEQUENCE [LARGE SCALE GENOMIC DNA]</scope>
    <source>
        <strain evidence="21">CLIB89</strain>
        <strain evidence="23">CLIB89(W29)</strain>
    </source>
</reference>
<dbReference type="GO" id="GO:0005886">
    <property type="term" value="C:plasma membrane"/>
    <property type="evidence" value="ECO:0007669"/>
    <property type="project" value="TreeGrafter"/>
</dbReference>